<organism evidence="7 8">
    <name type="scientific">Capronia epimyces CBS 606.96</name>
    <dbReference type="NCBI Taxonomy" id="1182542"/>
    <lineage>
        <taxon>Eukaryota</taxon>
        <taxon>Fungi</taxon>
        <taxon>Dikarya</taxon>
        <taxon>Ascomycota</taxon>
        <taxon>Pezizomycotina</taxon>
        <taxon>Eurotiomycetes</taxon>
        <taxon>Chaetothyriomycetidae</taxon>
        <taxon>Chaetothyriales</taxon>
        <taxon>Herpotrichiellaceae</taxon>
        <taxon>Capronia</taxon>
    </lineage>
</organism>
<dbReference type="GO" id="GO:0046873">
    <property type="term" value="F:metal ion transmembrane transporter activity"/>
    <property type="evidence" value="ECO:0007669"/>
    <property type="project" value="InterPro"/>
</dbReference>
<dbReference type="AlphaFoldDB" id="W9XLJ7"/>
<reference evidence="7 8" key="1">
    <citation type="submission" date="2013-03" db="EMBL/GenBank/DDBJ databases">
        <title>The Genome Sequence of Capronia epimyces CBS 606.96.</title>
        <authorList>
            <consortium name="The Broad Institute Genomics Platform"/>
            <person name="Cuomo C."/>
            <person name="de Hoog S."/>
            <person name="Gorbushina A."/>
            <person name="Walker B."/>
            <person name="Young S.K."/>
            <person name="Zeng Q."/>
            <person name="Gargeya S."/>
            <person name="Fitzgerald M."/>
            <person name="Haas B."/>
            <person name="Abouelleil A."/>
            <person name="Allen A.W."/>
            <person name="Alvarado L."/>
            <person name="Arachchi H.M."/>
            <person name="Berlin A.M."/>
            <person name="Chapman S.B."/>
            <person name="Gainer-Dewar J."/>
            <person name="Goldberg J."/>
            <person name="Griggs A."/>
            <person name="Gujja S."/>
            <person name="Hansen M."/>
            <person name="Howarth C."/>
            <person name="Imamovic A."/>
            <person name="Ireland A."/>
            <person name="Larimer J."/>
            <person name="McCowan C."/>
            <person name="Murphy C."/>
            <person name="Pearson M."/>
            <person name="Poon T.W."/>
            <person name="Priest M."/>
            <person name="Roberts A."/>
            <person name="Saif S."/>
            <person name="Shea T."/>
            <person name="Sisk P."/>
            <person name="Sykes S."/>
            <person name="Wortman J."/>
            <person name="Nusbaum C."/>
            <person name="Birren B."/>
        </authorList>
    </citation>
    <scope>NUCLEOTIDE SEQUENCE [LARGE SCALE GENOMIC DNA]</scope>
    <source>
        <strain evidence="7 8">CBS 606.96</strain>
    </source>
</reference>
<keyword evidence="4 6" id="KW-0472">Membrane</keyword>
<dbReference type="GO" id="GO:0016020">
    <property type="term" value="C:membrane"/>
    <property type="evidence" value="ECO:0007669"/>
    <property type="project" value="UniProtKB-SubCell"/>
</dbReference>
<evidence type="ECO:0000256" key="5">
    <source>
        <dbReference type="SAM" id="MobiDB-lite"/>
    </source>
</evidence>
<gene>
    <name evidence="7" type="ORF">A1O3_09371</name>
</gene>
<protein>
    <recommendedName>
        <fullName evidence="9">Magnesium transporter</fullName>
    </recommendedName>
</protein>
<dbReference type="HOGENOM" id="CLU_430195_0_0_1"/>
<feature type="transmembrane region" description="Helical" evidence="6">
    <location>
        <begin position="517"/>
        <end position="540"/>
    </location>
</feature>
<dbReference type="Gene3D" id="1.20.58.340">
    <property type="entry name" value="Magnesium transport protein CorA, transmembrane region"/>
    <property type="match status" value="1"/>
</dbReference>
<evidence type="ECO:0008006" key="9">
    <source>
        <dbReference type="Google" id="ProtNLM"/>
    </source>
</evidence>
<comment type="subcellular location">
    <subcellularLocation>
        <location evidence="1">Membrane</location>
        <topology evidence="1">Multi-pass membrane protein</topology>
    </subcellularLocation>
</comment>
<keyword evidence="3 6" id="KW-1133">Transmembrane helix</keyword>
<feature type="region of interest" description="Disordered" evidence="5">
    <location>
        <begin position="250"/>
        <end position="282"/>
    </location>
</feature>
<dbReference type="RefSeq" id="XP_007737655.1">
    <property type="nucleotide sequence ID" value="XM_007739465.1"/>
</dbReference>
<evidence type="ECO:0000256" key="1">
    <source>
        <dbReference type="ARBA" id="ARBA00004141"/>
    </source>
</evidence>
<evidence type="ECO:0000256" key="6">
    <source>
        <dbReference type="SAM" id="Phobius"/>
    </source>
</evidence>
<name>W9XLJ7_9EURO</name>
<proteinExistence type="predicted"/>
<feature type="compositionally biased region" description="Basic and acidic residues" evidence="5">
    <location>
        <begin position="258"/>
        <end position="278"/>
    </location>
</feature>
<dbReference type="GeneID" id="19173455"/>
<accession>W9XLJ7</accession>
<dbReference type="Pfam" id="PF01544">
    <property type="entry name" value="CorA"/>
    <property type="match status" value="1"/>
</dbReference>
<dbReference type="SUPFAM" id="SSF144083">
    <property type="entry name" value="Magnesium transport protein CorA, transmembrane region"/>
    <property type="match status" value="1"/>
</dbReference>
<comment type="caution">
    <text evidence="7">The sequence shown here is derived from an EMBL/GenBank/DDBJ whole genome shotgun (WGS) entry which is preliminary data.</text>
</comment>
<feature type="transmembrane region" description="Helical" evidence="6">
    <location>
        <begin position="552"/>
        <end position="571"/>
    </location>
</feature>
<evidence type="ECO:0000313" key="7">
    <source>
        <dbReference type="EMBL" id="EXJ78210.1"/>
    </source>
</evidence>
<evidence type="ECO:0000256" key="4">
    <source>
        <dbReference type="ARBA" id="ARBA00023136"/>
    </source>
</evidence>
<dbReference type="OrthoDB" id="194358at2759"/>
<dbReference type="eggNOG" id="ENOG502RJY5">
    <property type="taxonomic scope" value="Eukaryota"/>
</dbReference>
<evidence type="ECO:0000256" key="2">
    <source>
        <dbReference type="ARBA" id="ARBA00022692"/>
    </source>
</evidence>
<keyword evidence="8" id="KW-1185">Reference proteome</keyword>
<evidence type="ECO:0000256" key="3">
    <source>
        <dbReference type="ARBA" id="ARBA00022989"/>
    </source>
</evidence>
<dbReference type="InterPro" id="IPR045863">
    <property type="entry name" value="CorA_TM1_TM2"/>
</dbReference>
<dbReference type="InterPro" id="IPR002523">
    <property type="entry name" value="MgTranspt_CorA/ZnTranspt_ZntB"/>
</dbReference>
<dbReference type="EMBL" id="AMGY01000009">
    <property type="protein sequence ID" value="EXJ78210.1"/>
    <property type="molecule type" value="Genomic_DNA"/>
</dbReference>
<dbReference type="Proteomes" id="UP000019478">
    <property type="component" value="Unassembled WGS sequence"/>
</dbReference>
<sequence length="636" mass="71326">MHRYRRQAKYAAWYDDRDDNAASRIKNPFAKWQAAVASPMRDLESGDGDVGELRRTATGDRHDYGDRAFIPNVYFQPSPRPMATAYVRGINHTQPASESQSHTIFVSEVRMDSDQTQPGTEKGKERNDLLAGTTTVGSARQASLKATQATYASCGDIPPTWSSPSSSSSSSTPGLSDLLEQSSRVVHTPLHTSPEKARFEAWVERKPNHWASTRKAVIRGPEQSADKSGISFAFGFERCQSSLAESENTSASASAARDGLDSSESFHVDADTDTRTIDTDTSGKPARCSVYLQHRRIAPGPDDQAPNTVGEHRTHNSKMVLVIREDHGESDIGAIREKASRRHRDWHERIIQSMGIVGESESESRRDLVCFLATRAVIYSMIHEVLESWEDEATKLEEGLETLRRRVYASPDDDGPSGDLWKLSKQAVEMGQSIEQQVIAMEGVENCLAAYGRYVDVDRLPSPELVPSLSVLISELRNLRSDLQNDLTKPIESMIDLMYKSISIRDSRLSLELNASLWRLSWITFILLPLIFLAGIFGMNVDLFRHDPASKWYFISAAVLMVVVLVSWFAFRKFQSRNLPRTLRLQTPSQLGLSSSRGMRLPRPGNLLKIKKFFRNLNLLLVPARTVRVGVYRRRV</sequence>
<keyword evidence="2 6" id="KW-0812">Transmembrane</keyword>
<feature type="region of interest" description="Disordered" evidence="5">
    <location>
        <begin position="110"/>
        <end position="130"/>
    </location>
</feature>
<dbReference type="STRING" id="1182542.W9XLJ7"/>
<evidence type="ECO:0000313" key="8">
    <source>
        <dbReference type="Proteomes" id="UP000019478"/>
    </source>
</evidence>